<proteinExistence type="predicted"/>
<accession>A0A8J2JW72</accession>
<name>A0A8J2JW72_9HEXA</name>
<comment type="caution">
    <text evidence="1">The sequence shown here is derived from an EMBL/GenBank/DDBJ whole genome shotgun (WGS) entry which is preliminary data.</text>
</comment>
<gene>
    <name evidence="1" type="ORF">AFUS01_LOCUS14683</name>
</gene>
<sequence>MVKGTSGACHDGSP</sequence>
<keyword evidence="2" id="KW-1185">Reference proteome</keyword>
<feature type="non-terminal residue" evidence="1">
    <location>
        <position position="1"/>
    </location>
</feature>
<organism evidence="1 2">
    <name type="scientific">Allacma fusca</name>
    <dbReference type="NCBI Taxonomy" id="39272"/>
    <lineage>
        <taxon>Eukaryota</taxon>
        <taxon>Metazoa</taxon>
        <taxon>Ecdysozoa</taxon>
        <taxon>Arthropoda</taxon>
        <taxon>Hexapoda</taxon>
        <taxon>Collembola</taxon>
        <taxon>Symphypleona</taxon>
        <taxon>Sminthuridae</taxon>
        <taxon>Allacma</taxon>
    </lineage>
</organism>
<protein>
    <submittedName>
        <fullName evidence="1">Uncharacterized protein</fullName>
    </submittedName>
</protein>
<dbReference type="EMBL" id="CAJVCH010126253">
    <property type="protein sequence ID" value="CAG7725736.1"/>
    <property type="molecule type" value="Genomic_DNA"/>
</dbReference>
<reference evidence="1" key="1">
    <citation type="submission" date="2021-06" db="EMBL/GenBank/DDBJ databases">
        <authorList>
            <person name="Hodson N. C."/>
            <person name="Mongue J. A."/>
            <person name="Jaron S. K."/>
        </authorList>
    </citation>
    <scope>NUCLEOTIDE SEQUENCE</scope>
</reference>
<evidence type="ECO:0000313" key="1">
    <source>
        <dbReference type="EMBL" id="CAG7725736.1"/>
    </source>
</evidence>
<dbReference type="Proteomes" id="UP000708208">
    <property type="component" value="Unassembled WGS sequence"/>
</dbReference>
<evidence type="ECO:0000313" key="2">
    <source>
        <dbReference type="Proteomes" id="UP000708208"/>
    </source>
</evidence>